<gene>
    <name evidence="2" type="ordered locus">Deipe_3648</name>
</gene>
<keyword evidence="1" id="KW-0472">Membrane</keyword>
<protein>
    <recommendedName>
        <fullName evidence="4">5-bromo-4-chloroindolyl phosphate hydrolysis protein</fullName>
    </recommendedName>
</protein>
<keyword evidence="3" id="KW-1185">Reference proteome</keyword>
<evidence type="ECO:0008006" key="4">
    <source>
        <dbReference type="Google" id="ProtNLM"/>
    </source>
</evidence>
<keyword evidence="1" id="KW-0812">Transmembrane</keyword>
<dbReference type="EMBL" id="CP003382">
    <property type="protein sequence ID" value="AFZ69074.1"/>
    <property type="molecule type" value="Genomic_DNA"/>
</dbReference>
<name>L0A6K3_DEIPD</name>
<dbReference type="RefSeq" id="WP_015237370.1">
    <property type="nucleotide sequence ID" value="NC_019793.1"/>
</dbReference>
<accession>L0A6K3</accession>
<dbReference type="HOGENOM" id="CLU_1084711_0_0_0"/>
<evidence type="ECO:0000313" key="2">
    <source>
        <dbReference type="EMBL" id="AFZ69074.1"/>
    </source>
</evidence>
<evidence type="ECO:0000313" key="3">
    <source>
        <dbReference type="Proteomes" id="UP000010467"/>
    </source>
</evidence>
<dbReference type="KEGG" id="dpd:Deipe_3648"/>
<keyword evidence="1" id="KW-1133">Transmembrane helix</keyword>
<dbReference type="OrthoDB" id="67304at2"/>
<organism evidence="2 3">
    <name type="scientific">Deinococcus peraridilitoris (strain DSM 19664 / LMG 22246 / CIP 109416 / KR-200)</name>
    <dbReference type="NCBI Taxonomy" id="937777"/>
    <lineage>
        <taxon>Bacteria</taxon>
        <taxon>Thermotogati</taxon>
        <taxon>Deinococcota</taxon>
        <taxon>Deinococci</taxon>
        <taxon>Deinococcales</taxon>
        <taxon>Deinococcaceae</taxon>
        <taxon>Deinococcus</taxon>
    </lineage>
</organism>
<reference evidence="3" key="1">
    <citation type="submission" date="2012-03" db="EMBL/GenBank/DDBJ databases">
        <title>Complete sequence of chromosome of Deinococcus peraridilitoris DSM 19664.</title>
        <authorList>
            <person name="Lucas S."/>
            <person name="Copeland A."/>
            <person name="Lapidus A."/>
            <person name="Glavina del Rio T."/>
            <person name="Dalin E."/>
            <person name="Tice H."/>
            <person name="Bruce D."/>
            <person name="Goodwin L."/>
            <person name="Pitluck S."/>
            <person name="Peters L."/>
            <person name="Mikhailova N."/>
            <person name="Lu M."/>
            <person name="Kyrpides N."/>
            <person name="Mavromatis K."/>
            <person name="Ivanova N."/>
            <person name="Brettin T."/>
            <person name="Detter J.C."/>
            <person name="Han C."/>
            <person name="Larimer F."/>
            <person name="Land M."/>
            <person name="Hauser L."/>
            <person name="Markowitz V."/>
            <person name="Cheng J.-F."/>
            <person name="Hugenholtz P."/>
            <person name="Woyke T."/>
            <person name="Wu D."/>
            <person name="Pukall R."/>
            <person name="Steenblock K."/>
            <person name="Brambilla E."/>
            <person name="Klenk H.-P."/>
            <person name="Eisen J.A."/>
        </authorList>
    </citation>
    <scope>NUCLEOTIDE SEQUENCE [LARGE SCALE GENOMIC DNA]</scope>
    <source>
        <strain evidence="3">DSM 19664 / LMG 22246 / CIP 109416 / KR-200</strain>
    </source>
</reference>
<dbReference type="PATRIC" id="fig|937777.3.peg.3660"/>
<proteinExistence type="predicted"/>
<dbReference type="AlphaFoldDB" id="L0A6K3"/>
<dbReference type="Proteomes" id="UP000010467">
    <property type="component" value="Chromosome"/>
</dbReference>
<feature type="transmembrane region" description="Helical" evidence="1">
    <location>
        <begin position="31"/>
        <end position="63"/>
    </location>
</feature>
<dbReference type="STRING" id="937777.Deipe_3648"/>
<sequence length="256" mass="28375">MPLLIIIALIALALLVRRSSRDERLPGPIVAALLMTALAILTANFWLVNMAALVTLIWILSVLSGPRESRARRGHQRENERLGTQRGACLDNTCLDKRSAQRRDTRPAAGRVVPGQADDALSKSIEELLSRTAADLPVEAVIAVREFQRVVEETGAYLNSRALEDGEYARLLHQAVRQYLPDTVNAYLRLPGAATDAVVLEGGQTGRELLMGQLTMLQEAVRGVLEDAARSESLSLLAHQRFLEQRLQRRPRDFEL</sequence>
<evidence type="ECO:0000256" key="1">
    <source>
        <dbReference type="SAM" id="Phobius"/>
    </source>
</evidence>